<feature type="region of interest" description="Disordered" evidence="1">
    <location>
        <begin position="89"/>
        <end position="111"/>
    </location>
</feature>
<organism evidence="2 3">
    <name type="scientific">Diaporthe eres</name>
    <name type="common">Phomopsis oblonga</name>
    <dbReference type="NCBI Taxonomy" id="83184"/>
    <lineage>
        <taxon>Eukaryota</taxon>
        <taxon>Fungi</taxon>
        <taxon>Dikarya</taxon>
        <taxon>Ascomycota</taxon>
        <taxon>Pezizomycotina</taxon>
        <taxon>Sordariomycetes</taxon>
        <taxon>Sordariomycetidae</taxon>
        <taxon>Diaporthales</taxon>
        <taxon>Diaporthaceae</taxon>
        <taxon>Diaporthe</taxon>
        <taxon>Diaporthe eres species complex</taxon>
    </lineage>
</organism>
<protein>
    <recommendedName>
        <fullName evidence="4">Integral membrane protein</fullName>
    </recommendedName>
</protein>
<keyword evidence="3" id="KW-1185">Reference proteome</keyword>
<evidence type="ECO:0000313" key="3">
    <source>
        <dbReference type="Proteomes" id="UP001430848"/>
    </source>
</evidence>
<name>A0ABR1NNW3_DIAER</name>
<dbReference type="Proteomes" id="UP001430848">
    <property type="component" value="Unassembled WGS sequence"/>
</dbReference>
<evidence type="ECO:0008006" key="4">
    <source>
        <dbReference type="Google" id="ProtNLM"/>
    </source>
</evidence>
<evidence type="ECO:0000313" key="2">
    <source>
        <dbReference type="EMBL" id="KAK7709162.1"/>
    </source>
</evidence>
<comment type="caution">
    <text evidence="2">The sequence shown here is derived from an EMBL/GenBank/DDBJ whole genome shotgun (WGS) entry which is preliminary data.</text>
</comment>
<sequence length="176" mass="19349">MVFGVLRLYYVLVMDFTDVTGTQLGVVIQGTLEAGVSIMISSSPTLKPILDWAMGRLLSLKRRSQHTQIHAYPSIDKSGTLRTFGGGFVGGRSDGSGPSRKSGLRVQTTKEGGGENCLELNDFREHKHTVAITSAPDRLSPEFEEPDKSNERVDISDSETGILVTNRLTVIREQRR</sequence>
<gene>
    <name evidence="2" type="ORF">SLS63_013315</name>
</gene>
<evidence type="ECO:0000256" key="1">
    <source>
        <dbReference type="SAM" id="MobiDB-lite"/>
    </source>
</evidence>
<proteinExistence type="predicted"/>
<accession>A0ABR1NNW3</accession>
<reference evidence="2 3" key="1">
    <citation type="submission" date="2024-02" db="EMBL/GenBank/DDBJ databases">
        <title>De novo assembly and annotation of 12 fungi associated with fruit tree decline syndrome in Ontario, Canada.</title>
        <authorList>
            <person name="Sulman M."/>
            <person name="Ellouze W."/>
            <person name="Ilyukhin E."/>
        </authorList>
    </citation>
    <scope>NUCLEOTIDE SEQUENCE [LARGE SCALE GENOMIC DNA]</scope>
    <source>
        <strain evidence="2 3">M169</strain>
    </source>
</reference>
<dbReference type="EMBL" id="JAKNSF020000174">
    <property type="protein sequence ID" value="KAK7709162.1"/>
    <property type="molecule type" value="Genomic_DNA"/>
</dbReference>